<dbReference type="Gene3D" id="2.60.120.10">
    <property type="entry name" value="Jelly Rolls"/>
    <property type="match status" value="1"/>
</dbReference>
<dbReference type="Proteomes" id="UP000231279">
    <property type="component" value="Unassembled WGS sequence"/>
</dbReference>
<feature type="transmembrane region" description="Helical" evidence="11">
    <location>
        <begin position="133"/>
        <end position="154"/>
    </location>
</feature>
<evidence type="ECO:0000256" key="8">
    <source>
        <dbReference type="ARBA" id="ARBA00023286"/>
    </source>
</evidence>
<feature type="transmembrane region" description="Helical" evidence="11">
    <location>
        <begin position="75"/>
        <end position="98"/>
    </location>
</feature>
<dbReference type="PANTHER" id="PTHR45651:SF114">
    <property type="entry name" value="CYCLIC NUCLEOTIDE-GATED ION CHANNEL 16-RELATED"/>
    <property type="match status" value="1"/>
</dbReference>
<keyword evidence="3" id="KW-0813">Transport</keyword>
<dbReference type="InterPro" id="IPR005821">
    <property type="entry name" value="Ion_trans_dom"/>
</dbReference>
<dbReference type="InterPro" id="IPR014710">
    <property type="entry name" value="RmlC-like_jellyroll"/>
</dbReference>
<dbReference type="EMBL" id="NKXS01006025">
    <property type="protein sequence ID" value="PIN02197.1"/>
    <property type="molecule type" value="Genomic_DNA"/>
</dbReference>
<organism evidence="13 14">
    <name type="scientific">Handroanthus impetiginosus</name>
    <dbReference type="NCBI Taxonomy" id="429701"/>
    <lineage>
        <taxon>Eukaryota</taxon>
        <taxon>Viridiplantae</taxon>
        <taxon>Streptophyta</taxon>
        <taxon>Embryophyta</taxon>
        <taxon>Tracheophyta</taxon>
        <taxon>Spermatophyta</taxon>
        <taxon>Magnoliopsida</taxon>
        <taxon>eudicotyledons</taxon>
        <taxon>Gunneridae</taxon>
        <taxon>Pentapetalae</taxon>
        <taxon>asterids</taxon>
        <taxon>lamiids</taxon>
        <taxon>Lamiales</taxon>
        <taxon>Bignoniaceae</taxon>
        <taxon>Crescentiina</taxon>
        <taxon>Tabebuia alliance</taxon>
        <taxon>Handroanthus</taxon>
    </lineage>
</organism>
<feature type="domain" description="Cyclic nucleotide-binding" evidence="12">
    <location>
        <begin position="434"/>
        <end position="564"/>
    </location>
</feature>
<comment type="similarity">
    <text evidence="2">Belongs to the cyclic nucleotide-gated cation channel (TC 1.A.1.5) family.</text>
</comment>
<evidence type="ECO:0000256" key="2">
    <source>
        <dbReference type="ARBA" id="ARBA00010486"/>
    </source>
</evidence>
<keyword evidence="5 11" id="KW-1133">Transmembrane helix</keyword>
<dbReference type="PANTHER" id="PTHR45651">
    <property type="entry name" value="CYCLIC NUCLEOTIDE-GATED ION CHANNEL 15-RELATED-RELATED"/>
    <property type="match status" value="1"/>
</dbReference>
<dbReference type="Gene3D" id="1.10.287.630">
    <property type="entry name" value="Helix hairpin bin"/>
    <property type="match status" value="1"/>
</dbReference>
<feature type="transmembrane region" description="Helical" evidence="11">
    <location>
        <begin position="205"/>
        <end position="225"/>
    </location>
</feature>
<dbReference type="PROSITE" id="PS50042">
    <property type="entry name" value="CNMP_BINDING_3"/>
    <property type="match status" value="1"/>
</dbReference>
<dbReference type="GO" id="GO:0016020">
    <property type="term" value="C:membrane"/>
    <property type="evidence" value="ECO:0007669"/>
    <property type="project" value="InterPro"/>
</dbReference>
<comment type="subcellular location">
    <subcellularLocation>
        <location evidence="1">Endomembrane system</location>
        <topology evidence="1">Multi-pass membrane protein</topology>
    </subcellularLocation>
</comment>
<evidence type="ECO:0000256" key="9">
    <source>
        <dbReference type="ARBA" id="ARBA00023303"/>
    </source>
</evidence>
<evidence type="ECO:0000256" key="3">
    <source>
        <dbReference type="ARBA" id="ARBA00022448"/>
    </source>
</evidence>
<evidence type="ECO:0000259" key="12">
    <source>
        <dbReference type="PROSITE" id="PS50042"/>
    </source>
</evidence>
<evidence type="ECO:0000256" key="11">
    <source>
        <dbReference type="SAM" id="Phobius"/>
    </source>
</evidence>
<dbReference type="PRINTS" id="PR01463">
    <property type="entry name" value="EAGCHANLFMLY"/>
</dbReference>
<feature type="region of interest" description="Disordered" evidence="10">
    <location>
        <begin position="606"/>
        <end position="625"/>
    </location>
</feature>
<dbReference type="InterPro" id="IPR000595">
    <property type="entry name" value="cNMP-bd_dom"/>
</dbReference>
<evidence type="ECO:0000256" key="5">
    <source>
        <dbReference type="ARBA" id="ARBA00022989"/>
    </source>
</evidence>
<evidence type="ECO:0000313" key="14">
    <source>
        <dbReference type="Proteomes" id="UP000231279"/>
    </source>
</evidence>
<dbReference type="GO" id="GO:0005249">
    <property type="term" value="F:voltage-gated potassium channel activity"/>
    <property type="evidence" value="ECO:0007669"/>
    <property type="project" value="InterPro"/>
</dbReference>
<keyword evidence="14" id="KW-1185">Reference proteome</keyword>
<keyword evidence="9" id="KW-0407">Ion channel</keyword>
<gene>
    <name evidence="13" type="ORF">CDL12_25291</name>
</gene>
<evidence type="ECO:0000256" key="10">
    <source>
        <dbReference type="SAM" id="MobiDB-lite"/>
    </source>
</evidence>
<name>A0A2G9GA86_9LAMI</name>
<dbReference type="Gene3D" id="1.10.287.70">
    <property type="match status" value="1"/>
</dbReference>
<keyword evidence="6" id="KW-0406">Ion transport</keyword>
<proteinExistence type="inferred from homology"/>
<keyword evidence="7 11" id="KW-0472">Membrane</keyword>
<dbReference type="SUPFAM" id="SSF81324">
    <property type="entry name" value="Voltage-gated potassium channels"/>
    <property type="match status" value="1"/>
</dbReference>
<dbReference type="InterPro" id="IPR003938">
    <property type="entry name" value="K_chnl_volt-dep_EAG/ELK/ERG"/>
</dbReference>
<dbReference type="Pfam" id="PF00027">
    <property type="entry name" value="cNMP_binding"/>
    <property type="match status" value="1"/>
</dbReference>
<dbReference type="STRING" id="429701.A0A2G9GA86"/>
<dbReference type="GO" id="GO:0012505">
    <property type="term" value="C:endomembrane system"/>
    <property type="evidence" value="ECO:0007669"/>
    <property type="project" value="UniProtKB-SubCell"/>
</dbReference>
<feature type="region of interest" description="Disordered" evidence="10">
    <location>
        <begin position="643"/>
        <end position="673"/>
    </location>
</feature>
<feature type="compositionally biased region" description="Acidic residues" evidence="10">
    <location>
        <begin position="606"/>
        <end position="619"/>
    </location>
</feature>
<evidence type="ECO:0000313" key="13">
    <source>
        <dbReference type="EMBL" id="PIN02197.1"/>
    </source>
</evidence>
<evidence type="ECO:0000256" key="4">
    <source>
        <dbReference type="ARBA" id="ARBA00022692"/>
    </source>
</evidence>
<dbReference type="SUPFAM" id="SSF51206">
    <property type="entry name" value="cAMP-binding domain-like"/>
    <property type="match status" value="1"/>
</dbReference>
<sequence length="673" mass="77635">MNNLNLRLVPLPNPTSLLRDRQQEWWRQILDPSGEIVNTWNRIFFVTSLIALFVDPLFFYLLGFKSDRNCLTMDYGWAGFLVTTRTTVDLFSAFHIVIKFRTAYVAPNSRVFGRGDLVRDPYMIAIRYLKGDFIIDLAAALPLPQCVVWGVMPFTRSRNSTHVNHAISMLIILQYIPRLIVLFPLNWRIIKNTGVVAKTAWSGAAYNLILYLLASHVLGAVWYLMSVERIFSCWKQNCRHEEGGGFCRIRYLDCASTGPDRDNWYNSTEVFKKCNGKDGNFDFGLFADALNDEVTTAGFIEKYFYCLWFGLRSLSSYGQSLEASAYVIETVFGILICLMGLVFFALLIGNVQTYLQSTTARLEEWRVQRRDTEEWMRHRQLPPELQDRVRRFVQYNWLSTRGVKEEDILQALPLDLKREIQKHLCLDLVRRVPFFSKMDDQLLDAICERLVSSLNTKGTYIVREGDPVNEMIFIIRGQLESSTTDGGRSGFFNSITLKPGDFCGEELLTWALMNTSNLNRPASTRTVKCITEVEAFALGADDLKFFANQFKHLHSKKLQHVFRYYSHQWRTWGACIIQAAWRRHRRRKLAEELIRHESMYYMQLPEEDEDEDEDDDDPSNDLSAETNALTATLLASKFAANTKKGAGQKVSFVEPGDSSLRMPKLFKPDEPNF</sequence>
<dbReference type="InterPro" id="IPR018490">
    <property type="entry name" value="cNMP-bd_dom_sf"/>
</dbReference>
<feature type="transmembrane region" description="Helical" evidence="11">
    <location>
        <begin position="326"/>
        <end position="348"/>
    </location>
</feature>
<feature type="transmembrane region" description="Helical" evidence="11">
    <location>
        <begin position="43"/>
        <end position="63"/>
    </location>
</feature>
<dbReference type="AlphaFoldDB" id="A0A2G9GA86"/>
<dbReference type="OrthoDB" id="421226at2759"/>
<feature type="transmembrane region" description="Helical" evidence="11">
    <location>
        <begin position="166"/>
        <end position="185"/>
    </location>
</feature>
<dbReference type="Pfam" id="PF00520">
    <property type="entry name" value="Ion_trans"/>
    <property type="match status" value="1"/>
</dbReference>
<evidence type="ECO:0000256" key="6">
    <source>
        <dbReference type="ARBA" id="ARBA00023065"/>
    </source>
</evidence>
<protein>
    <submittedName>
        <fullName evidence="13">K+-channel ERG</fullName>
    </submittedName>
</protein>
<comment type="caution">
    <text evidence="13">The sequence shown here is derived from an EMBL/GenBank/DDBJ whole genome shotgun (WGS) entry which is preliminary data.</text>
</comment>
<evidence type="ECO:0000256" key="1">
    <source>
        <dbReference type="ARBA" id="ARBA00004127"/>
    </source>
</evidence>
<dbReference type="CDD" id="cd00038">
    <property type="entry name" value="CAP_ED"/>
    <property type="match status" value="1"/>
</dbReference>
<accession>A0A2G9GA86</accession>
<reference evidence="14" key="1">
    <citation type="journal article" date="2018" name="Gigascience">
        <title>Genome assembly of the Pink Ipe (Handroanthus impetiginosus, Bignoniaceae), a highly valued, ecologically keystone Neotropical timber forest tree.</title>
        <authorList>
            <person name="Silva-Junior O.B."/>
            <person name="Grattapaglia D."/>
            <person name="Novaes E."/>
            <person name="Collevatti R.G."/>
        </authorList>
    </citation>
    <scope>NUCLEOTIDE SEQUENCE [LARGE SCALE GENOMIC DNA]</scope>
    <source>
        <strain evidence="14">cv. UFG-1</strain>
    </source>
</reference>
<keyword evidence="8" id="KW-1071">Ligand-gated ion channel</keyword>
<keyword evidence="4 11" id="KW-0812">Transmembrane</keyword>
<dbReference type="FunFam" id="2.60.120.10:FF:000024">
    <property type="entry name" value="Cyclic nucleotide-gated ion channel 1"/>
    <property type="match status" value="1"/>
</dbReference>
<evidence type="ECO:0000256" key="7">
    <source>
        <dbReference type="ARBA" id="ARBA00023136"/>
    </source>
</evidence>
<dbReference type="SMART" id="SM00100">
    <property type="entry name" value="cNMP"/>
    <property type="match status" value="1"/>
</dbReference>